<dbReference type="EMBL" id="JAERTY010000004">
    <property type="protein sequence ID" value="MBL1408867.1"/>
    <property type="molecule type" value="Genomic_DNA"/>
</dbReference>
<accession>A0ABS1R2D1</accession>
<proteinExistence type="predicted"/>
<reference evidence="1 2" key="1">
    <citation type="submission" date="2021-01" db="EMBL/GenBank/DDBJ databases">
        <title>C459-1 draft genome sequence.</title>
        <authorList>
            <person name="Zhang X.-F."/>
        </authorList>
    </citation>
    <scope>NUCLEOTIDE SEQUENCE [LARGE SCALE GENOMIC DNA]</scope>
    <source>
        <strain evidence="2">C459-1</strain>
    </source>
</reference>
<comment type="caution">
    <text evidence="1">The sequence shown here is derived from an EMBL/GenBank/DDBJ whole genome shotgun (WGS) entry which is preliminary data.</text>
</comment>
<dbReference type="RefSeq" id="WP_202102623.1">
    <property type="nucleotide sequence ID" value="NZ_JAERTY010000004.1"/>
</dbReference>
<gene>
    <name evidence="1" type="ORF">JKG61_08920</name>
</gene>
<dbReference type="Proteomes" id="UP000625283">
    <property type="component" value="Unassembled WGS sequence"/>
</dbReference>
<organism evidence="1 2">
    <name type="scientific">Sphingobacterium faecale</name>
    <dbReference type="NCBI Taxonomy" id="2803775"/>
    <lineage>
        <taxon>Bacteria</taxon>
        <taxon>Pseudomonadati</taxon>
        <taxon>Bacteroidota</taxon>
        <taxon>Sphingobacteriia</taxon>
        <taxon>Sphingobacteriales</taxon>
        <taxon>Sphingobacteriaceae</taxon>
        <taxon>Sphingobacterium</taxon>
    </lineage>
</organism>
<evidence type="ECO:0000313" key="1">
    <source>
        <dbReference type="EMBL" id="MBL1408867.1"/>
    </source>
</evidence>
<name>A0ABS1R2D1_9SPHI</name>
<protein>
    <submittedName>
        <fullName evidence="1">Uncharacterized protein</fullName>
    </submittedName>
</protein>
<evidence type="ECO:0000313" key="2">
    <source>
        <dbReference type="Proteomes" id="UP000625283"/>
    </source>
</evidence>
<keyword evidence="2" id="KW-1185">Reference proteome</keyword>
<sequence length="54" mass="5789">MQFVALKLKEAGAARVFDISNILDSSLLISFGKTLVCAPTNVFPIKLGVDLPIL</sequence>